<dbReference type="EMBL" id="CAMPGE010001107">
    <property type="protein sequence ID" value="CAI2359876.1"/>
    <property type="molecule type" value="Genomic_DNA"/>
</dbReference>
<gene>
    <name evidence="2" type="ORF">ECRASSUSDP1_LOCUS1170</name>
</gene>
<feature type="compositionally biased region" description="Basic residues" evidence="1">
    <location>
        <begin position="374"/>
        <end position="384"/>
    </location>
</feature>
<dbReference type="Proteomes" id="UP001295684">
    <property type="component" value="Unassembled WGS sequence"/>
</dbReference>
<feature type="compositionally biased region" description="Polar residues" evidence="1">
    <location>
        <begin position="285"/>
        <end position="299"/>
    </location>
</feature>
<protein>
    <submittedName>
        <fullName evidence="2">Uncharacterized protein</fullName>
    </submittedName>
</protein>
<name>A0AAD1U464_EUPCR</name>
<evidence type="ECO:0000313" key="3">
    <source>
        <dbReference type="Proteomes" id="UP001295684"/>
    </source>
</evidence>
<sequence>MYDNGCTNNYLGEQARNKRISQCIQSMLNSLSIRNNNNICQMDVKINISKNKNAEEPEQLKPINNARNKDSKSIILDTINFNSLSPNRREFIHMSPDNLHTFTTFNSRVLNATPSTKNYEEIPWENIMVKNLKQKKLAHIRNSQSTKRKRYVSKRINSITYPEKRKVHPKKKSIVAYYSPISHSPTSFIKQKQKPYSKIFYGNSKFLKSKNKKILCPKNNTLSPSMVDMVTQECSKDLIETPMMIKAKGLQSKTKDSWRAKAKKENRKNASVKKKRTIKKTHSKQSFYNTSNHNTSKASSFREPFISINFKSNQHTPNKSYSPPIKNYTLSHKGESPFKDCKNQISRDSSTKKSNAARLKSRKLRKIPQISLHTTKRKKDRAAKKKTENLKTQNIVKSIRKVTMPKLKINNKKLKNMFNKKKRTSFAFQELSHNESSDPFIKIFVKNKRKKIITPSPLPSHRKWNSKFIRNDLKLFKNLRDYEFINLSKYQERHPSRSRGQYHNMDLKNDMKLKAINSI</sequence>
<reference evidence="2" key="1">
    <citation type="submission" date="2023-07" db="EMBL/GenBank/DDBJ databases">
        <authorList>
            <consortium name="AG Swart"/>
            <person name="Singh M."/>
            <person name="Singh A."/>
            <person name="Seah K."/>
            <person name="Emmerich C."/>
        </authorList>
    </citation>
    <scope>NUCLEOTIDE SEQUENCE</scope>
    <source>
        <strain evidence="2">DP1</strain>
    </source>
</reference>
<accession>A0AAD1U464</accession>
<dbReference type="AlphaFoldDB" id="A0AAD1U464"/>
<evidence type="ECO:0000313" key="2">
    <source>
        <dbReference type="EMBL" id="CAI2359876.1"/>
    </source>
</evidence>
<feature type="region of interest" description="Disordered" evidence="1">
    <location>
        <begin position="250"/>
        <end position="299"/>
    </location>
</feature>
<keyword evidence="3" id="KW-1185">Reference proteome</keyword>
<proteinExistence type="predicted"/>
<evidence type="ECO:0000256" key="1">
    <source>
        <dbReference type="SAM" id="MobiDB-lite"/>
    </source>
</evidence>
<feature type="region of interest" description="Disordered" evidence="1">
    <location>
        <begin position="332"/>
        <end position="385"/>
    </location>
</feature>
<comment type="caution">
    <text evidence="2">The sequence shown here is derived from an EMBL/GenBank/DDBJ whole genome shotgun (WGS) entry which is preliminary data.</text>
</comment>
<feature type="compositionally biased region" description="Polar residues" evidence="1">
    <location>
        <begin position="343"/>
        <end position="354"/>
    </location>
</feature>
<feature type="compositionally biased region" description="Basic and acidic residues" evidence="1">
    <location>
        <begin position="332"/>
        <end position="342"/>
    </location>
</feature>
<organism evidence="2 3">
    <name type="scientific">Euplotes crassus</name>
    <dbReference type="NCBI Taxonomy" id="5936"/>
    <lineage>
        <taxon>Eukaryota</taxon>
        <taxon>Sar</taxon>
        <taxon>Alveolata</taxon>
        <taxon>Ciliophora</taxon>
        <taxon>Intramacronucleata</taxon>
        <taxon>Spirotrichea</taxon>
        <taxon>Hypotrichia</taxon>
        <taxon>Euplotida</taxon>
        <taxon>Euplotidae</taxon>
        <taxon>Moneuplotes</taxon>
    </lineage>
</organism>
<feature type="compositionally biased region" description="Basic residues" evidence="1">
    <location>
        <begin position="260"/>
        <end position="283"/>
    </location>
</feature>